<evidence type="ECO:0008006" key="2">
    <source>
        <dbReference type="Google" id="ProtNLM"/>
    </source>
</evidence>
<keyword evidence="1" id="KW-0934">Plastid</keyword>
<evidence type="ECO:0000313" key="1">
    <source>
        <dbReference type="EMBL" id="QCI04873.1"/>
    </source>
</evidence>
<organism evidence="1">
    <name type="scientific">Bornetia secundiflora</name>
    <dbReference type="NCBI Taxonomy" id="2575637"/>
    <lineage>
        <taxon>Eukaryota</taxon>
        <taxon>Rhodophyta</taxon>
        <taxon>Florideophyceae</taxon>
        <taxon>Rhodymeniophycidae</taxon>
        <taxon>Ceramiales</taxon>
        <taxon>Wrangeliaceae</taxon>
        <taxon>Bornetia</taxon>
    </lineage>
</organism>
<protein>
    <recommendedName>
        <fullName evidence="2">Ycf34</fullName>
    </recommendedName>
</protein>
<dbReference type="InterPro" id="IPR019656">
    <property type="entry name" value="Uncharacterised_Ycf34"/>
</dbReference>
<gene>
    <name evidence="1" type="primary">ycf34</name>
</gene>
<name>A0A4D6WMX8_9FLOR</name>
<reference evidence="1" key="1">
    <citation type="journal article" date="2019" name="Mol. Phylogenet. Evol.">
        <title>Morphological evolution and classification of the red algal order Ceramiales inferred using plastid phylogenomics.</title>
        <authorList>
            <person name="Diaz-Tapia P."/>
            <person name="Pasella M.M."/>
            <person name="Verbruggen H."/>
            <person name="Maggs C.A."/>
        </authorList>
    </citation>
    <scope>NUCLEOTIDE SEQUENCE</scope>
    <source>
        <strain evidence="1">PD2926</strain>
    </source>
</reference>
<dbReference type="AlphaFoldDB" id="A0A4D6WMX8"/>
<accession>A0A4D6WMX8</accession>
<sequence length="79" mass="9436">MCICVNCRHIHYCATYKFIEKQHQIDINNHIIYNQFIPSQNTIQINIKTKQKSSHTILDWDLIECLSFMEKPGTWLLLN</sequence>
<proteinExistence type="predicted"/>
<dbReference type="EMBL" id="MK814615">
    <property type="protein sequence ID" value="QCI04873.1"/>
    <property type="molecule type" value="Genomic_DNA"/>
</dbReference>
<dbReference type="Pfam" id="PF10718">
    <property type="entry name" value="Ycf34"/>
    <property type="match status" value="1"/>
</dbReference>
<geneLocation type="plastid" evidence="1"/>
<reference evidence="1" key="2">
    <citation type="submission" date="2019-04" db="EMBL/GenBank/DDBJ databases">
        <authorList>
            <person name="Pasella M."/>
        </authorList>
    </citation>
    <scope>NUCLEOTIDE SEQUENCE</scope>
    <source>
        <strain evidence="1">PD2926</strain>
    </source>
</reference>